<accession>A0A0M3HPG1</accession>
<protein>
    <submittedName>
        <fullName evidence="2">Secreted protein</fullName>
    </submittedName>
</protein>
<sequence>MKAPWIIYITVLAISTGRINGHLMERFMGNRANLNDATFILPDDSPSSSHSILFTKKSLRQFQGSGSRNCFFSPIQCVLQHDLSKYRKLVDSTNYKLNV</sequence>
<dbReference type="Proteomes" id="UP000036681">
    <property type="component" value="Unplaced"/>
</dbReference>
<dbReference type="WBParaSite" id="ALUE_0000377801-mRNA-1">
    <property type="protein sequence ID" value="ALUE_0000377801-mRNA-1"/>
    <property type="gene ID" value="ALUE_0000377801"/>
</dbReference>
<evidence type="ECO:0000313" key="2">
    <source>
        <dbReference type="WBParaSite" id="ALUE_0000377801-mRNA-1"/>
    </source>
</evidence>
<evidence type="ECO:0000313" key="1">
    <source>
        <dbReference type="Proteomes" id="UP000036681"/>
    </source>
</evidence>
<proteinExistence type="predicted"/>
<keyword evidence="1" id="KW-1185">Reference proteome</keyword>
<name>A0A0M3HPG1_ASCLU</name>
<dbReference type="AlphaFoldDB" id="A0A0M3HPG1"/>
<organism evidence="1 2">
    <name type="scientific">Ascaris lumbricoides</name>
    <name type="common">Giant roundworm</name>
    <dbReference type="NCBI Taxonomy" id="6252"/>
    <lineage>
        <taxon>Eukaryota</taxon>
        <taxon>Metazoa</taxon>
        <taxon>Ecdysozoa</taxon>
        <taxon>Nematoda</taxon>
        <taxon>Chromadorea</taxon>
        <taxon>Rhabditida</taxon>
        <taxon>Spirurina</taxon>
        <taxon>Ascaridomorpha</taxon>
        <taxon>Ascaridoidea</taxon>
        <taxon>Ascarididae</taxon>
        <taxon>Ascaris</taxon>
    </lineage>
</organism>
<reference evidence="2" key="1">
    <citation type="submission" date="2017-02" db="UniProtKB">
        <authorList>
            <consortium name="WormBaseParasite"/>
        </authorList>
    </citation>
    <scope>IDENTIFICATION</scope>
</reference>